<evidence type="ECO:0000313" key="7">
    <source>
        <dbReference type="Proteomes" id="UP001054889"/>
    </source>
</evidence>
<evidence type="ECO:0000256" key="4">
    <source>
        <dbReference type="SAM" id="MobiDB-lite"/>
    </source>
</evidence>
<feature type="compositionally biased region" description="Low complexity" evidence="4">
    <location>
        <begin position="928"/>
        <end position="943"/>
    </location>
</feature>
<dbReference type="PROSITE" id="PS50405">
    <property type="entry name" value="GST_CTER"/>
    <property type="match status" value="1"/>
</dbReference>
<dbReference type="Pfam" id="PF00043">
    <property type="entry name" value="GST_C"/>
    <property type="match status" value="1"/>
</dbReference>
<dbReference type="EMBL" id="BQKI01000132">
    <property type="protein sequence ID" value="GJN40488.1"/>
    <property type="molecule type" value="Genomic_DNA"/>
</dbReference>
<comment type="catalytic activity">
    <reaction evidence="3">
        <text>RX + glutathione = an S-substituted glutathione + a halide anion + H(+)</text>
        <dbReference type="Rhea" id="RHEA:16437"/>
        <dbReference type="ChEBI" id="CHEBI:15378"/>
        <dbReference type="ChEBI" id="CHEBI:16042"/>
        <dbReference type="ChEBI" id="CHEBI:17792"/>
        <dbReference type="ChEBI" id="CHEBI:57925"/>
        <dbReference type="ChEBI" id="CHEBI:90779"/>
        <dbReference type="EC" id="2.5.1.18"/>
    </reaction>
</comment>
<dbReference type="InterPro" id="IPR040079">
    <property type="entry name" value="Glutathione_S-Trfase"/>
</dbReference>
<feature type="compositionally biased region" description="Basic and acidic residues" evidence="4">
    <location>
        <begin position="223"/>
        <end position="233"/>
    </location>
</feature>
<feature type="compositionally biased region" description="Polar residues" evidence="4">
    <location>
        <begin position="266"/>
        <end position="277"/>
    </location>
</feature>
<feature type="compositionally biased region" description="Basic and acidic residues" evidence="4">
    <location>
        <begin position="439"/>
        <end position="457"/>
    </location>
</feature>
<dbReference type="InterPro" id="IPR004046">
    <property type="entry name" value="GST_C"/>
</dbReference>
<dbReference type="InterPro" id="IPR010987">
    <property type="entry name" value="Glutathione-S-Trfase_C-like"/>
</dbReference>
<feature type="compositionally biased region" description="Basic and acidic residues" evidence="4">
    <location>
        <begin position="201"/>
        <end position="214"/>
    </location>
</feature>
<feature type="compositionally biased region" description="Low complexity" evidence="4">
    <location>
        <begin position="243"/>
        <end position="258"/>
    </location>
</feature>
<feature type="compositionally biased region" description="Polar residues" evidence="4">
    <location>
        <begin position="970"/>
        <end position="989"/>
    </location>
</feature>
<feature type="compositionally biased region" description="Polar residues" evidence="4">
    <location>
        <begin position="872"/>
        <end position="882"/>
    </location>
</feature>
<comment type="caution">
    <text evidence="6">The sequence shown here is derived from an EMBL/GenBank/DDBJ whole genome shotgun (WGS) entry which is preliminary data.</text>
</comment>
<dbReference type="SFLD" id="SFLDG00358">
    <property type="entry name" value="Main_(cytGST)"/>
    <property type="match status" value="1"/>
</dbReference>
<proteinExistence type="predicted"/>
<feature type="region of interest" description="Disordered" evidence="4">
    <location>
        <begin position="201"/>
        <end position="710"/>
    </location>
</feature>
<dbReference type="PANTHER" id="PTHR43900:SF95">
    <property type="entry name" value="GLUTATHIONE TRANSFERASE"/>
    <property type="match status" value="1"/>
</dbReference>
<name>A0AAV5G000_ELECO</name>
<dbReference type="Gene3D" id="1.20.1050.10">
    <property type="match status" value="1"/>
</dbReference>
<dbReference type="InterPro" id="IPR036282">
    <property type="entry name" value="Glutathione-S-Trfase_C_sf"/>
</dbReference>
<dbReference type="GO" id="GO:0043295">
    <property type="term" value="F:glutathione binding"/>
    <property type="evidence" value="ECO:0007669"/>
    <property type="project" value="TreeGrafter"/>
</dbReference>
<dbReference type="CDD" id="cd03187">
    <property type="entry name" value="GST_C_Phi"/>
    <property type="match status" value="1"/>
</dbReference>
<keyword evidence="2" id="KW-0808">Transferase</keyword>
<reference evidence="6" key="2">
    <citation type="submission" date="2021-12" db="EMBL/GenBank/DDBJ databases">
        <title>Resequencing data analysis of finger millet.</title>
        <authorList>
            <person name="Hatakeyama M."/>
            <person name="Aluri S."/>
            <person name="Balachadran M.T."/>
            <person name="Sivarajan S.R."/>
            <person name="Poveda L."/>
            <person name="Shimizu-Inatsugi R."/>
            <person name="Schlapbach R."/>
            <person name="Sreeman S.M."/>
            <person name="Shimizu K.K."/>
        </authorList>
    </citation>
    <scope>NUCLEOTIDE SEQUENCE</scope>
</reference>
<dbReference type="GO" id="GO:0004364">
    <property type="term" value="F:glutathione transferase activity"/>
    <property type="evidence" value="ECO:0007669"/>
    <property type="project" value="UniProtKB-EC"/>
</dbReference>
<dbReference type="InterPro" id="IPR034347">
    <property type="entry name" value="GST_Phi_C"/>
</dbReference>
<feature type="compositionally biased region" description="Polar residues" evidence="4">
    <location>
        <begin position="671"/>
        <end position="684"/>
    </location>
</feature>
<evidence type="ECO:0000256" key="1">
    <source>
        <dbReference type="ARBA" id="ARBA00012452"/>
    </source>
</evidence>
<feature type="region of interest" description="Disordered" evidence="4">
    <location>
        <begin position="911"/>
        <end position="1046"/>
    </location>
</feature>
<dbReference type="GO" id="GO:0005737">
    <property type="term" value="C:cytoplasm"/>
    <property type="evidence" value="ECO:0007669"/>
    <property type="project" value="TreeGrafter"/>
</dbReference>
<feature type="compositionally biased region" description="Polar residues" evidence="4">
    <location>
        <begin position="349"/>
        <end position="365"/>
    </location>
</feature>
<feature type="compositionally biased region" description="Low complexity" evidence="4">
    <location>
        <begin position="366"/>
        <end position="381"/>
    </location>
</feature>
<feature type="compositionally biased region" description="Basic and acidic residues" evidence="4">
    <location>
        <begin position="655"/>
        <end position="667"/>
    </location>
</feature>
<feature type="compositionally biased region" description="Polar residues" evidence="4">
    <location>
        <begin position="291"/>
        <end position="320"/>
    </location>
</feature>
<organism evidence="6 7">
    <name type="scientific">Eleusine coracana subsp. coracana</name>
    <dbReference type="NCBI Taxonomy" id="191504"/>
    <lineage>
        <taxon>Eukaryota</taxon>
        <taxon>Viridiplantae</taxon>
        <taxon>Streptophyta</taxon>
        <taxon>Embryophyta</taxon>
        <taxon>Tracheophyta</taxon>
        <taxon>Spermatophyta</taxon>
        <taxon>Magnoliopsida</taxon>
        <taxon>Liliopsida</taxon>
        <taxon>Poales</taxon>
        <taxon>Poaceae</taxon>
        <taxon>PACMAD clade</taxon>
        <taxon>Chloridoideae</taxon>
        <taxon>Cynodonteae</taxon>
        <taxon>Eleusininae</taxon>
        <taxon>Eleusine</taxon>
    </lineage>
</organism>
<dbReference type="GO" id="GO:0006749">
    <property type="term" value="P:glutathione metabolic process"/>
    <property type="evidence" value="ECO:0007669"/>
    <property type="project" value="TreeGrafter"/>
</dbReference>
<dbReference type="FunFam" id="1.20.1050.10:FF:000042">
    <property type="entry name" value="Glutathione S-transferase F9"/>
    <property type="match status" value="1"/>
</dbReference>
<protein>
    <recommendedName>
        <fullName evidence="1">glutathione transferase</fullName>
        <ecNumber evidence="1">2.5.1.18</ecNumber>
    </recommendedName>
</protein>
<dbReference type="PANTHER" id="PTHR43900">
    <property type="entry name" value="GLUTATHIONE S-TRANSFERASE RHO"/>
    <property type="match status" value="1"/>
</dbReference>
<gene>
    <name evidence="6" type="primary">gb29709</name>
    <name evidence="6" type="ORF">PR202_gb29709</name>
</gene>
<sequence>MCLGCLHACMKKMSSLRPSASYKDLLSLQASRSVPVPFYDGPVFLQDSRAICRYVAETYEHQGYPFLLGKDALERASIEQWLRHEEHAFDPPSRALFCHLAFPPESHEDDDNLDIDREVRKLDEVLGVYEQRLDETKFLAGNKFTLADLVHLPGVHHVIGSDKLFYLYDSRKNVQRWWEQISARDSWQQVLRDMKTVEEQHKLEKEQELDEKQKQPSPTFGGRDIHIDPRQQEGTKPQTVLVAPPSIGTISTSISPAPQDRETTSEQKPSSPNQRTQGGFFITTEKPPLPSRQTEPTTQKSPSSDNGTKSTFFTPASTHTTSKENQRTDAAKFSYKDVRSPTEKALSPSRPTDTTTQITPSSVSGAKSAFFTPSSASTSKTDSPRNTDQRSSREAPDKSHHSDFFKASNLKDATGSLVMPSSKDSSKIPRAGQINDEVFTDKAPNKIDEPDFHETESKLAGVSPQVDKPVPSTYTTPDRQRSQTHHVKPPEQRGGTSVGPEPGPKMKSDVHTDYTPSKGVTADVINDPDRFSTKRLRKVFNPDTEDSPYSSKKEEEPVDLKKRSALHDREKQTTMIPDSVKSGGSPSPNVQSPYAPVTDDERSAILPAKGGTATIGAEKSLPNQQVPHAAPGTDQLAEAGVNTGTSKGAPSKIPTGDRNDSTPEHGADPTIVTSDEQSEKSSTMGEKALGATPRKTPPAERRGSSAPVKVQEVTLGARVKQGQAVQEILEVQDIGDSDTTQKPVADKKAAEPNSQQTTESIKGVGRTLRGITTDESTKAAQASGGQYTSIVPHGGTLGTNGKDAVTPFPSDPRSLAPIPATQLPEASGKMPTPELPLSDAWNKKIGIAKTSQTSMAAPNEKPGRRVSWDAGESSSEPSPIKSQEYVNEAHKKQDGQSVAKLVEKRVRQGDDVASYAKTNNHKEEDYIANANNNNNRKAQAATNDAPSKLQIQFGKNKPEMSKDAGMGINETANSHSLETSKEVQPSSPEKSMEQQRLQETRSATSLQENVKKSTDTPLLRSEIQKQKEDDFSTVEGKNNGKAPGEVRLNLNPLGRIVLLTGGTVRHHSFFRLLKHASTSQSDATPDYGNILGNAWSEAASDAQLGRRHHRRRAR</sequence>
<feature type="compositionally biased region" description="Basic and acidic residues" evidence="4">
    <location>
        <begin position="990"/>
        <end position="999"/>
    </location>
</feature>
<evidence type="ECO:0000313" key="6">
    <source>
        <dbReference type="EMBL" id="GJN40488.1"/>
    </source>
</evidence>
<feature type="compositionally biased region" description="Basic and acidic residues" evidence="4">
    <location>
        <begin position="551"/>
        <end position="572"/>
    </location>
</feature>
<feature type="compositionally biased region" description="Basic and acidic residues" evidence="4">
    <location>
        <begin position="321"/>
        <end position="342"/>
    </location>
</feature>
<evidence type="ECO:0000256" key="2">
    <source>
        <dbReference type="ARBA" id="ARBA00022679"/>
    </source>
</evidence>
<feature type="region of interest" description="Disordered" evidence="4">
    <location>
        <begin position="729"/>
        <end position="882"/>
    </location>
</feature>
<reference evidence="6" key="1">
    <citation type="journal article" date="2018" name="DNA Res.">
        <title>Multiple hybrid de novo genome assembly of finger millet, an orphan allotetraploid crop.</title>
        <authorList>
            <person name="Hatakeyama M."/>
            <person name="Aluri S."/>
            <person name="Balachadran M.T."/>
            <person name="Sivarajan S.R."/>
            <person name="Patrignani A."/>
            <person name="Gruter S."/>
            <person name="Poveda L."/>
            <person name="Shimizu-Inatsugi R."/>
            <person name="Baeten J."/>
            <person name="Francoijs K.J."/>
            <person name="Nataraja K.N."/>
            <person name="Reddy Y.A.N."/>
            <person name="Phadnis S."/>
            <person name="Ravikumar R.L."/>
            <person name="Schlapbach R."/>
            <person name="Sreeman S.M."/>
            <person name="Shimizu K.K."/>
        </authorList>
    </citation>
    <scope>NUCLEOTIDE SEQUENCE</scope>
</reference>
<evidence type="ECO:0000256" key="3">
    <source>
        <dbReference type="ARBA" id="ARBA00047960"/>
    </source>
</evidence>
<feature type="compositionally biased region" description="Polar residues" evidence="4">
    <location>
        <begin position="778"/>
        <end position="789"/>
    </location>
</feature>
<dbReference type="EC" id="2.5.1.18" evidence="1"/>
<feature type="domain" description="GST C-terminal" evidence="5">
    <location>
        <begin position="71"/>
        <end position="209"/>
    </location>
</feature>
<keyword evidence="7" id="KW-1185">Reference proteome</keyword>
<feature type="compositionally biased region" description="Polar residues" evidence="4">
    <location>
        <begin position="582"/>
        <end position="592"/>
    </location>
</feature>
<dbReference type="SFLD" id="SFLDS00019">
    <property type="entry name" value="Glutathione_Transferase_(cytos"/>
    <property type="match status" value="1"/>
</dbReference>
<dbReference type="Proteomes" id="UP001054889">
    <property type="component" value="Unassembled WGS sequence"/>
</dbReference>
<evidence type="ECO:0000259" key="5">
    <source>
        <dbReference type="PROSITE" id="PS50405"/>
    </source>
</evidence>
<dbReference type="AlphaFoldDB" id="A0AAV5G000"/>
<accession>A0AAV5G000</accession>
<feature type="compositionally biased region" description="Basic and acidic residues" evidence="4">
    <location>
        <begin position="382"/>
        <end position="404"/>
    </location>
</feature>
<dbReference type="SUPFAM" id="SSF47616">
    <property type="entry name" value="GST C-terminal domain-like"/>
    <property type="match status" value="1"/>
</dbReference>